<feature type="compositionally biased region" description="Polar residues" evidence="8">
    <location>
        <begin position="247"/>
        <end position="268"/>
    </location>
</feature>
<dbReference type="Proteomes" id="UP001203852">
    <property type="component" value="Unassembled WGS sequence"/>
</dbReference>
<dbReference type="PANTHER" id="PTHR40012">
    <property type="entry name" value="AUTOPHAGY-RELATED PROTEIN 29"/>
    <property type="match status" value="1"/>
</dbReference>
<evidence type="ECO:0000256" key="1">
    <source>
        <dbReference type="ARBA" id="ARBA00004329"/>
    </source>
</evidence>
<evidence type="ECO:0000256" key="5">
    <source>
        <dbReference type="ARBA" id="ARBA00022927"/>
    </source>
</evidence>
<sequence length="496" mass="53030">MAETENHFTVFIRLPFNRGDFIDPPPVAWSAAKESALWNIISRQAKGNEPDWRALSEQFEVSQSFLLQQAAWLYERQLSQVRAQMRRVGSRQSATPSPIPGSATASMVGGQAMKRAGSGGSRVPSRLSTQALGSPVIASGDSTPNTPANKRSSMTFRSTSGASTALPIQTRGVQGTSRPISQQSSKDEAPTHAAQPRRGSIQHQLARSPGQTRNPQPQSSDSEDEMTRSRIQARRLNPSSIHRRALSQRQSLRGNVSTSTDSTAQQIQHTHHDDDDDEDEPSFLPFAQPGSTSSSARQDPGATIRPSLNTQQPQPGGQSSRPNIPRRTTSERIVSPNVEPPTPVGVRSERAQDLTSSTSSLSPPTHPSRPSSNNNNPSNPAQTNSSGSNVPRLTNPLSPTHRALLQSSPRRHTGAGSDTSPSMGSSFSDLDDASVTQSALEEALLSGMGNTTMTMPGGGVAGRVSGISQALRSRYFDARGEGQGQNQGQRGGVSER</sequence>
<dbReference type="AlphaFoldDB" id="A0AAN6DLV8"/>
<feature type="domain" description="Atg29 N-terminal" evidence="9">
    <location>
        <begin position="8"/>
        <end position="61"/>
    </location>
</feature>
<evidence type="ECO:0000256" key="3">
    <source>
        <dbReference type="ARBA" id="ARBA00013784"/>
    </source>
</evidence>
<feature type="compositionally biased region" description="Gly residues" evidence="8">
    <location>
        <begin position="481"/>
        <end position="496"/>
    </location>
</feature>
<evidence type="ECO:0000259" key="9">
    <source>
        <dbReference type="Pfam" id="PF18388"/>
    </source>
</evidence>
<keyword evidence="6" id="KW-0072">Autophagy</keyword>
<evidence type="ECO:0000256" key="7">
    <source>
        <dbReference type="ARBA" id="ARBA00060351"/>
    </source>
</evidence>
<dbReference type="GO" id="GO:0015031">
    <property type="term" value="P:protein transport"/>
    <property type="evidence" value="ECO:0007669"/>
    <property type="project" value="UniProtKB-KW"/>
</dbReference>
<feature type="compositionally biased region" description="Polar residues" evidence="8">
    <location>
        <begin position="416"/>
        <end position="434"/>
    </location>
</feature>
<gene>
    <name evidence="10" type="ORF">EDD36DRAFT_112198</name>
</gene>
<dbReference type="Pfam" id="PF18388">
    <property type="entry name" value="ATG29_N"/>
    <property type="match status" value="1"/>
</dbReference>
<evidence type="ECO:0000256" key="6">
    <source>
        <dbReference type="ARBA" id="ARBA00023006"/>
    </source>
</evidence>
<protein>
    <recommendedName>
        <fullName evidence="3">Autophagy-related protein 29</fullName>
    </recommendedName>
</protein>
<evidence type="ECO:0000313" key="11">
    <source>
        <dbReference type="Proteomes" id="UP001203852"/>
    </source>
</evidence>
<evidence type="ECO:0000256" key="4">
    <source>
        <dbReference type="ARBA" id="ARBA00022448"/>
    </source>
</evidence>
<feature type="compositionally biased region" description="Polar residues" evidence="8">
    <location>
        <begin position="387"/>
        <end position="398"/>
    </location>
</feature>
<dbReference type="FunFam" id="1.10.10.2570:FF:000001">
    <property type="entry name" value="Autophagy-related protein 29"/>
    <property type="match status" value="1"/>
</dbReference>
<name>A0AAN6DLV8_9EURO</name>
<accession>A0AAN6DLV8</accession>
<feature type="region of interest" description="Disordered" evidence="8">
    <location>
        <begin position="475"/>
        <end position="496"/>
    </location>
</feature>
<reference evidence="10" key="1">
    <citation type="journal article" date="2022" name="bioRxiv">
        <title>Deciphering the potential niche of two novel black yeast fungi from a biological soil crust based on their genomes, phenotypes, and melanin regulation.</title>
        <authorList>
            <consortium name="DOE Joint Genome Institute"/>
            <person name="Carr E.C."/>
            <person name="Barton Q."/>
            <person name="Grambo S."/>
            <person name="Sullivan M."/>
            <person name="Renfro C.M."/>
            <person name="Kuo A."/>
            <person name="Pangilinan J."/>
            <person name="Lipzen A."/>
            <person name="Keymanesh K."/>
            <person name="Savage E."/>
            <person name="Barry K."/>
            <person name="Grigoriev I.V."/>
            <person name="Riekhof W.R."/>
            <person name="Harris S.S."/>
        </authorList>
    </citation>
    <scope>NUCLEOTIDE SEQUENCE</scope>
    <source>
        <strain evidence="10">JF 03-4F</strain>
    </source>
</reference>
<feature type="compositionally biased region" description="Low complexity" evidence="8">
    <location>
        <begin position="355"/>
        <end position="386"/>
    </location>
</feature>
<comment type="subcellular location">
    <subcellularLocation>
        <location evidence="1">Preautophagosomal structure</location>
    </subcellularLocation>
</comment>
<keyword evidence="5" id="KW-0653">Protein transport</keyword>
<feature type="compositionally biased region" description="Low complexity" evidence="8">
    <location>
        <begin position="311"/>
        <end position="320"/>
    </location>
</feature>
<feature type="compositionally biased region" description="Polar residues" evidence="8">
    <location>
        <begin position="201"/>
        <end position="220"/>
    </location>
</feature>
<dbReference type="InterPro" id="IPR040666">
    <property type="entry name" value="Atg29_N"/>
</dbReference>
<dbReference type="GO" id="GO:0000045">
    <property type="term" value="P:autophagosome assembly"/>
    <property type="evidence" value="ECO:0007669"/>
    <property type="project" value="InterPro"/>
</dbReference>
<keyword evidence="4" id="KW-0813">Transport</keyword>
<feature type="compositionally biased region" description="Polar residues" evidence="8">
    <location>
        <begin position="140"/>
        <end position="184"/>
    </location>
</feature>
<comment type="function">
    <text evidence="7">Plays a role in autophagy. Functions at the preautophagosomal structure (PAS) in order to form normal autophagosomes under starvation conditions. Also plays a role in mitophagy and regulation of filamentous growth.</text>
</comment>
<comment type="similarity">
    <text evidence="2">Belongs to the ATG29 family.</text>
</comment>
<dbReference type="EMBL" id="MU404365">
    <property type="protein sequence ID" value="KAI1607932.1"/>
    <property type="molecule type" value="Genomic_DNA"/>
</dbReference>
<dbReference type="InterPro" id="IPR039113">
    <property type="entry name" value="ATG29"/>
</dbReference>
<dbReference type="Gene3D" id="1.10.10.2570">
    <property type="match status" value="1"/>
</dbReference>
<dbReference type="PANTHER" id="PTHR40012:SF1">
    <property type="entry name" value="AUTOPHAGY-RELATED PROTEIN 29"/>
    <property type="match status" value="1"/>
</dbReference>
<dbReference type="InterPro" id="IPR039362">
    <property type="entry name" value="ATG29_sf"/>
</dbReference>
<proteinExistence type="inferred from homology"/>
<evidence type="ECO:0000313" key="10">
    <source>
        <dbReference type="EMBL" id="KAI1607932.1"/>
    </source>
</evidence>
<evidence type="ECO:0000256" key="8">
    <source>
        <dbReference type="SAM" id="MobiDB-lite"/>
    </source>
</evidence>
<feature type="region of interest" description="Disordered" evidence="8">
    <location>
        <begin position="111"/>
        <end position="434"/>
    </location>
</feature>
<organism evidence="10 11">
    <name type="scientific">Exophiala viscosa</name>
    <dbReference type="NCBI Taxonomy" id="2486360"/>
    <lineage>
        <taxon>Eukaryota</taxon>
        <taxon>Fungi</taxon>
        <taxon>Dikarya</taxon>
        <taxon>Ascomycota</taxon>
        <taxon>Pezizomycotina</taxon>
        <taxon>Eurotiomycetes</taxon>
        <taxon>Chaetothyriomycetidae</taxon>
        <taxon>Chaetothyriales</taxon>
        <taxon>Herpotrichiellaceae</taxon>
        <taxon>Exophiala</taxon>
    </lineage>
</organism>
<keyword evidence="11" id="KW-1185">Reference proteome</keyword>
<dbReference type="GO" id="GO:0000407">
    <property type="term" value="C:phagophore assembly site"/>
    <property type="evidence" value="ECO:0007669"/>
    <property type="project" value="UniProtKB-SubCell"/>
</dbReference>
<comment type="caution">
    <text evidence="10">The sequence shown here is derived from an EMBL/GenBank/DDBJ whole genome shotgun (WGS) entry which is preliminary data.</text>
</comment>
<evidence type="ECO:0000256" key="2">
    <source>
        <dbReference type="ARBA" id="ARBA00010082"/>
    </source>
</evidence>